<comment type="caution">
    <text evidence="1">The sequence shown here is derived from an EMBL/GenBank/DDBJ whole genome shotgun (WGS) entry which is preliminary data.</text>
</comment>
<sequence length="102" mass="11679">MIRPPKDYEFIEDSKDFHDQTADLAGATSYITRDGYFINISFFRTFVKSLRHKSNNMPDGSLLTMQRFASVTISEEEARALYESLGKAIEMIGMQKKEGKSE</sequence>
<protein>
    <recommendedName>
        <fullName evidence="2">DUF3467 domain-containing protein</fullName>
    </recommendedName>
</protein>
<name>A0A5Y1WBL2_SALER</name>
<gene>
    <name evidence="1" type="ORF">FNI14_04735</name>
</gene>
<evidence type="ECO:0008006" key="2">
    <source>
        <dbReference type="Google" id="ProtNLM"/>
    </source>
</evidence>
<evidence type="ECO:0000313" key="1">
    <source>
        <dbReference type="EMBL" id="ECC1605282.1"/>
    </source>
</evidence>
<dbReference type="AlphaFoldDB" id="A0A5Y1WBL2"/>
<dbReference type="EMBL" id="AAIAJV010000004">
    <property type="protein sequence ID" value="ECC1605282.1"/>
    <property type="molecule type" value="Genomic_DNA"/>
</dbReference>
<reference evidence="1" key="1">
    <citation type="submission" date="2019-07" db="EMBL/GenBank/DDBJ databases">
        <authorList>
            <person name="Ashton P.M."/>
            <person name="Dallman T."/>
            <person name="Nair S."/>
            <person name="De Pinna E."/>
            <person name="Peters T."/>
            <person name="Grant K."/>
        </authorList>
    </citation>
    <scope>NUCLEOTIDE SEQUENCE</scope>
    <source>
        <strain evidence="1">646013</strain>
    </source>
</reference>
<organism evidence="1">
    <name type="scientific">Salmonella enterica subsp. salamae</name>
    <dbReference type="NCBI Taxonomy" id="59202"/>
    <lineage>
        <taxon>Bacteria</taxon>
        <taxon>Pseudomonadati</taxon>
        <taxon>Pseudomonadota</taxon>
        <taxon>Gammaproteobacteria</taxon>
        <taxon>Enterobacterales</taxon>
        <taxon>Enterobacteriaceae</taxon>
        <taxon>Salmonella</taxon>
    </lineage>
</organism>
<proteinExistence type="predicted"/>
<accession>A0A5Y1WBL2</accession>